<evidence type="ECO:0000256" key="1">
    <source>
        <dbReference type="SAM" id="Coils"/>
    </source>
</evidence>
<reference evidence="3" key="1">
    <citation type="submission" date="2024-06" db="EMBL/GenBank/DDBJ databases">
        <authorList>
            <person name="Liu X."/>
            <person name="Lenzi L."/>
            <person name="Haldenby T S."/>
            <person name="Uol C."/>
        </authorList>
    </citation>
    <scope>NUCLEOTIDE SEQUENCE</scope>
</reference>
<sequence length="572" mass="62927">MDKEDPHLLYLLRLLNLRIKKAERERDCALRKVEQLQMILRSSFILQESQRTDKENGSVTPTRRSCIPSFDSGHFSSDPVRDEPCAASVQRTDASYEGRASSSHRALTLEVTDKTSFDVKSKESKNVNSLYFDTVNNNVHSRSTISVEPDISGDALPPFLPSDSSRTDPSSLKGSVNLSSGRFSEALPISNSILHRLPGPFMGQGEEDVQCPLQTDEACQTVPLSYISTALAAPASPSEDAKKGQIRPRCSSTAAETQRFMGLKATQENRIFPISSRSGGSTFFSPARLTVDGCARHGCSGFHLPTWRSRNINPIVDDQYISELERECRAKALELSSTSATLGVVSRAWLQQLIVRLEQLSEACKIRQSTARASSCIPSAGCNPITSNKTEEKPQTDCADAKTPGCCKTSKIPKLKEDKGLQTSCRKVLQSRDILNRTRYPLFLPVDNACDDDSSEYRAPLWKPSYQHLVRTQSIHNDISLTRKTPCSKKSSTTAANTSHYPKCGHWPIGVEVVTTVKRLSRKDSKVASGPRILITDPAGMPITPSKCAPSAPNVCRVMGITPTSLPRVAWR</sequence>
<comment type="caution">
    <text evidence="3">The sequence shown here is derived from an EMBL/GenBank/DDBJ whole genome shotgun (WGS) entry which is preliminary data.</text>
</comment>
<evidence type="ECO:0000313" key="4">
    <source>
        <dbReference type="Proteomes" id="UP001497525"/>
    </source>
</evidence>
<keyword evidence="1" id="KW-0175">Coiled coil</keyword>
<proteinExistence type="predicted"/>
<gene>
    <name evidence="3" type="ORF">CDAUBV1_LOCUS15290</name>
</gene>
<accession>A0AAV2TV73</accession>
<evidence type="ECO:0000313" key="3">
    <source>
        <dbReference type="EMBL" id="CAL5140104.1"/>
    </source>
</evidence>
<protein>
    <submittedName>
        <fullName evidence="3">Uncharacterized protein</fullName>
    </submittedName>
</protein>
<feature type="region of interest" description="Disordered" evidence="2">
    <location>
        <begin position="146"/>
        <end position="176"/>
    </location>
</feature>
<evidence type="ECO:0000256" key="2">
    <source>
        <dbReference type="SAM" id="MobiDB-lite"/>
    </source>
</evidence>
<feature type="coiled-coil region" evidence="1">
    <location>
        <begin position="12"/>
        <end position="39"/>
    </location>
</feature>
<dbReference type="AlphaFoldDB" id="A0AAV2TV73"/>
<name>A0AAV2TV73_CALDB</name>
<organism evidence="3 4">
    <name type="scientific">Calicophoron daubneyi</name>
    <name type="common">Rumen fluke</name>
    <name type="synonym">Paramphistomum daubneyi</name>
    <dbReference type="NCBI Taxonomy" id="300641"/>
    <lineage>
        <taxon>Eukaryota</taxon>
        <taxon>Metazoa</taxon>
        <taxon>Spiralia</taxon>
        <taxon>Lophotrochozoa</taxon>
        <taxon>Platyhelminthes</taxon>
        <taxon>Trematoda</taxon>
        <taxon>Digenea</taxon>
        <taxon>Plagiorchiida</taxon>
        <taxon>Pronocephalata</taxon>
        <taxon>Paramphistomoidea</taxon>
        <taxon>Paramphistomidae</taxon>
        <taxon>Calicophoron</taxon>
    </lineage>
</organism>
<dbReference type="Proteomes" id="UP001497525">
    <property type="component" value="Unassembled WGS sequence"/>
</dbReference>
<feature type="compositionally biased region" description="Polar residues" evidence="2">
    <location>
        <begin position="162"/>
        <end position="176"/>
    </location>
</feature>
<dbReference type="EMBL" id="CAXLJL010000700">
    <property type="protein sequence ID" value="CAL5140104.1"/>
    <property type="molecule type" value="Genomic_DNA"/>
</dbReference>